<dbReference type="InterPro" id="IPR000045">
    <property type="entry name" value="Prepilin_IV_endopep_pep"/>
</dbReference>
<feature type="transmembrane region" description="Helical" evidence="2">
    <location>
        <begin position="77"/>
        <end position="98"/>
    </location>
</feature>
<feature type="transmembrane region" description="Helical" evidence="2">
    <location>
        <begin position="418"/>
        <end position="440"/>
    </location>
</feature>
<accession>A0A5K7XM60</accession>
<keyword evidence="2" id="KW-1133">Transmembrane helix</keyword>
<feature type="transmembrane region" description="Helical" evidence="2">
    <location>
        <begin position="161"/>
        <end position="181"/>
    </location>
</feature>
<sequence>MMLAPPLWIGLLIAAVAGLAAGAYVNWATYALAWNRRLISPWSPPHERAPARRLSDRIPVWGWFGLRREAKVHGAGFWLRPLCVEITTAGMWAALYWWEVERQGLLHHQFEALVGGALQPGVLVAPESITLATFVSHALLMTLMLAASLIDFDEKTIPDGVTTPGTLLALLLAAALPMSLLPHAAERSLTPVAGVEIAVPLPPEAMKGSALYVEPLSLVAPHPWPTWLGGAPQTTGLWIGLACYAIWWIALTPRIMRWRRGLVFGLRVLTARSLRELLRPDSALIGVCGFAGIAAIWYRGGAGWLGLLTALVGMIGGSAMVWAVRIVGRVALRKEAMGFGDVTLMMMIGAFLGWQPTIFIFFIAPFAGLVIGFTKFIFRRDDMIPYGPFLCLATAVVTVWWAWFWNQEPGSYQSIFELGWLLPSVLAIGVVMLGAMLVIWRNIKEAIWGVEEEWAE</sequence>
<feature type="transmembrane region" description="Helical" evidence="2">
    <location>
        <begin position="129"/>
        <end position="149"/>
    </location>
</feature>
<feature type="domain" description="Prepilin type IV endopeptidase peptidase" evidence="3">
    <location>
        <begin position="293"/>
        <end position="372"/>
    </location>
</feature>
<feature type="transmembrane region" description="Helical" evidence="2">
    <location>
        <begin position="304"/>
        <end position="324"/>
    </location>
</feature>
<protein>
    <recommendedName>
        <fullName evidence="3">Prepilin type IV endopeptidase peptidase domain-containing protein</fullName>
    </recommendedName>
</protein>
<dbReference type="GO" id="GO:0006465">
    <property type="term" value="P:signal peptide processing"/>
    <property type="evidence" value="ECO:0007669"/>
    <property type="project" value="TreeGrafter"/>
</dbReference>
<dbReference type="EMBL" id="AP021861">
    <property type="protein sequence ID" value="BBO34079.1"/>
    <property type="molecule type" value="Genomic_DNA"/>
</dbReference>
<dbReference type="RefSeq" id="WP_152099723.1">
    <property type="nucleotide sequence ID" value="NZ_AP021861.1"/>
</dbReference>
<evidence type="ECO:0000313" key="5">
    <source>
        <dbReference type="Proteomes" id="UP000326837"/>
    </source>
</evidence>
<proteinExistence type="inferred from homology"/>
<feature type="transmembrane region" description="Helical" evidence="2">
    <location>
        <begin position="358"/>
        <end position="378"/>
    </location>
</feature>
<comment type="similarity">
    <text evidence="1">Belongs to the peptidase A24 family.</text>
</comment>
<feature type="transmembrane region" description="Helical" evidence="2">
    <location>
        <begin position="6"/>
        <end position="27"/>
    </location>
</feature>
<keyword evidence="5" id="KW-1185">Reference proteome</keyword>
<organism evidence="4 5">
    <name type="scientific">Lacipirellula parvula</name>
    <dbReference type="NCBI Taxonomy" id="2650471"/>
    <lineage>
        <taxon>Bacteria</taxon>
        <taxon>Pseudomonadati</taxon>
        <taxon>Planctomycetota</taxon>
        <taxon>Planctomycetia</taxon>
        <taxon>Pirellulales</taxon>
        <taxon>Lacipirellulaceae</taxon>
        <taxon>Lacipirellula</taxon>
    </lineage>
</organism>
<dbReference type="InterPro" id="IPR050882">
    <property type="entry name" value="Prepilin_peptidase/N-MTase"/>
</dbReference>
<dbReference type="AlphaFoldDB" id="A0A5K7XM60"/>
<dbReference type="KEGG" id="lpav:PLANPX_3691"/>
<evidence type="ECO:0000256" key="1">
    <source>
        <dbReference type="ARBA" id="ARBA00005801"/>
    </source>
</evidence>
<dbReference type="PANTHER" id="PTHR30487">
    <property type="entry name" value="TYPE 4 PREPILIN-LIKE PROTEINS LEADER PEPTIDE-PROCESSING ENZYME"/>
    <property type="match status" value="1"/>
</dbReference>
<feature type="transmembrane region" description="Helical" evidence="2">
    <location>
        <begin position="237"/>
        <end position="256"/>
    </location>
</feature>
<reference evidence="5" key="1">
    <citation type="submission" date="2019-10" db="EMBL/GenBank/DDBJ databases">
        <title>Lacipirellula parvula gen. nov., sp. nov., representing a lineage of planctomycetes widespread in freshwater anoxic habitats, and description of the family Lacipirellulaceae.</title>
        <authorList>
            <person name="Dedysh S.N."/>
            <person name="Kulichevskaya I.S."/>
            <person name="Beletsky A.V."/>
            <person name="Rakitin A.L."/>
            <person name="Mardanov A.V."/>
            <person name="Ivanova A.A."/>
            <person name="Saltykova V.X."/>
            <person name="Rijpstra W.I.C."/>
            <person name="Sinninghe Damste J.S."/>
            <person name="Ravin N.V."/>
        </authorList>
    </citation>
    <scope>NUCLEOTIDE SEQUENCE [LARGE SCALE GENOMIC DNA]</scope>
    <source>
        <strain evidence="5">PX69</strain>
    </source>
</reference>
<evidence type="ECO:0000259" key="3">
    <source>
        <dbReference type="Pfam" id="PF01478"/>
    </source>
</evidence>
<feature type="transmembrane region" description="Helical" evidence="2">
    <location>
        <begin position="385"/>
        <end position="406"/>
    </location>
</feature>
<name>A0A5K7XM60_9BACT</name>
<dbReference type="Pfam" id="PF01478">
    <property type="entry name" value="Peptidase_A24"/>
    <property type="match status" value="1"/>
</dbReference>
<dbReference type="Proteomes" id="UP000326837">
    <property type="component" value="Chromosome"/>
</dbReference>
<keyword evidence="2" id="KW-0812">Transmembrane</keyword>
<evidence type="ECO:0000313" key="4">
    <source>
        <dbReference type="EMBL" id="BBO34079.1"/>
    </source>
</evidence>
<dbReference type="GO" id="GO:0005886">
    <property type="term" value="C:plasma membrane"/>
    <property type="evidence" value="ECO:0007669"/>
    <property type="project" value="TreeGrafter"/>
</dbReference>
<dbReference type="PANTHER" id="PTHR30487:SF0">
    <property type="entry name" value="PREPILIN LEADER PEPTIDASE_N-METHYLTRANSFERASE-RELATED"/>
    <property type="match status" value="1"/>
</dbReference>
<gene>
    <name evidence="4" type="ORF">PLANPX_3691</name>
</gene>
<keyword evidence="2" id="KW-0472">Membrane</keyword>
<dbReference type="GO" id="GO:0004190">
    <property type="term" value="F:aspartic-type endopeptidase activity"/>
    <property type="evidence" value="ECO:0007669"/>
    <property type="project" value="InterPro"/>
</dbReference>
<feature type="transmembrane region" description="Helical" evidence="2">
    <location>
        <begin position="277"/>
        <end position="298"/>
    </location>
</feature>
<evidence type="ECO:0000256" key="2">
    <source>
        <dbReference type="SAM" id="Phobius"/>
    </source>
</evidence>